<dbReference type="PANTHER" id="PTHR23513">
    <property type="entry name" value="INTEGRAL MEMBRANE EFFLUX PROTEIN-RELATED"/>
    <property type="match status" value="1"/>
</dbReference>
<proteinExistence type="predicted"/>
<feature type="transmembrane region" description="Helical" evidence="6">
    <location>
        <begin position="349"/>
        <end position="370"/>
    </location>
</feature>
<dbReference type="Pfam" id="PF07690">
    <property type="entry name" value="MFS_1"/>
    <property type="match status" value="1"/>
</dbReference>
<feature type="transmembrane region" description="Helical" evidence="6">
    <location>
        <begin position="376"/>
        <end position="398"/>
    </location>
</feature>
<keyword evidence="3 6" id="KW-0812">Transmembrane</keyword>
<comment type="subcellular location">
    <subcellularLocation>
        <location evidence="1">Cell membrane</location>
        <topology evidence="1">Multi-pass membrane protein</topology>
    </subcellularLocation>
</comment>
<keyword evidence="5 6" id="KW-0472">Membrane</keyword>
<keyword evidence="2" id="KW-1003">Cell membrane</keyword>
<dbReference type="PANTHER" id="PTHR23513:SF6">
    <property type="entry name" value="MAJOR FACILITATOR SUPERFAMILY ASSOCIATED DOMAIN-CONTAINING PROTEIN"/>
    <property type="match status" value="1"/>
</dbReference>
<evidence type="ECO:0000313" key="8">
    <source>
        <dbReference type="EMBL" id="AXO14858.1"/>
    </source>
</evidence>
<dbReference type="PROSITE" id="PS50850">
    <property type="entry name" value="MFS"/>
    <property type="match status" value="1"/>
</dbReference>
<gene>
    <name evidence="8" type="ORF">DY252_12015</name>
</gene>
<feature type="transmembrane region" description="Helical" evidence="6">
    <location>
        <begin position="12"/>
        <end position="37"/>
    </location>
</feature>
<feature type="domain" description="Major facilitator superfamily (MFS) profile" evidence="7">
    <location>
        <begin position="12"/>
        <end position="402"/>
    </location>
</feature>
<evidence type="ECO:0000256" key="5">
    <source>
        <dbReference type="ARBA" id="ARBA00023136"/>
    </source>
</evidence>
<evidence type="ECO:0000259" key="7">
    <source>
        <dbReference type="PROSITE" id="PS50850"/>
    </source>
</evidence>
<evidence type="ECO:0000256" key="6">
    <source>
        <dbReference type="SAM" id="Phobius"/>
    </source>
</evidence>
<feature type="transmembrane region" description="Helical" evidence="6">
    <location>
        <begin position="253"/>
        <end position="273"/>
    </location>
</feature>
<evidence type="ECO:0000256" key="3">
    <source>
        <dbReference type="ARBA" id="ARBA00022692"/>
    </source>
</evidence>
<organism evidence="8 9">
    <name type="scientific">Thalassospira indica</name>
    <dbReference type="NCBI Taxonomy" id="1891279"/>
    <lineage>
        <taxon>Bacteria</taxon>
        <taxon>Pseudomonadati</taxon>
        <taxon>Pseudomonadota</taxon>
        <taxon>Alphaproteobacteria</taxon>
        <taxon>Rhodospirillales</taxon>
        <taxon>Thalassospiraceae</taxon>
        <taxon>Thalassospira</taxon>
    </lineage>
</organism>
<feature type="transmembrane region" description="Helical" evidence="6">
    <location>
        <begin position="311"/>
        <end position="328"/>
    </location>
</feature>
<dbReference type="EMBL" id="CP031555">
    <property type="protein sequence ID" value="AXO14858.1"/>
    <property type="molecule type" value="Genomic_DNA"/>
</dbReference>
<dbReference type="InterPro" id="IPR011701">
    <property type="entry name" value="MFS"/>
</dbReference>
<dbReference type="CDD" id="cd06173">
    <property type="entry name" value="MFS_MefA_like"/>
    <property type="match status" value="1"/>
</dbReference>
<keyword evidence="4 6" id="KW-1133">Transmembrane helix</keyword>
<feature type="transmembrane region" description="Helical" evidence="6">
    <location>
        <begin position="223"/>
        <end position="247"/>
    </location>
</feature>
<evidence type="ECO:0000256" key="4">
    <source>
        <dbReference type="ARBA" id="ARBA00022989"/>
    </source>
</evidence>
<dbReference type="InterPro" id="IPR020846">
    <property type="entry name" value="MFS_dom"/>
</dbReference>
<feature type="transmembrane region" description="Helical" evidence="6">
    <location>
        <begin position="285"/>
        <end position="305"/>
    </location>
</feature>
<dbReference type="SUPFAM" id="SSF103473">
    <property type="entry name" value="MFS general substrate transporter"/>
    <property type="match status" value="1"/>
</dbReference>
<accession>A0ABN5NM73</accession>
<protein>
    <submittedName>
        <fullName evidence="8">MFS transporter</fullName>
    </submittedName>
</protein>
<dbReference type="Gene3D" id="1.20.1250.20">
    <property type="entry name" value="MFS general substrate transporter like domains"/>
    <property type="match status" value="1"/>
</dbReference>
<reference evidence="8 9" key="1">
    <citation type="submission" date="2018-08" db="EMBL/GenBank/DDBJ databases">
        <title>Complete genome sequence of type strain Thalassospira indica MCCC 1A01103T, isolated from isolated from deep seawater of the Indian Ocean.</title>
        <authorList>
            <person name="Liu Y."/>
        </authorList>
    </citation>
    <scope>NUCLEOTIDE SEQUENCE [LARGE SCALE GENOMIC DNA]</scope>
    <source>
        <strain evidence="8 9">PB8BT</strain>
    </source>
</reference>
<evidence type="ECO:0000256" key="2">
    <source>
        <dbReference type="ARBA" id="ARBA00022475"/>
    </source>
</evidence>
<sequence>MTSNLSPFSQPAFRHLFSAQITSLIGTGLTTVALSLLAYDLAGDDAGRVLGSILVLKMVAYLVIAPVAGGMAHLLPRRMWLVGLDVLRAAIVLCLPFVDQVWQIFVLVFVVNAASAAFTPVFQAIIPEILPDEKAYTKGLSYARLAYDLENLASPALAATLLIVWSFDSLFLANSLAFAISALLIMTAQIPQAAPTDRTGGIYANTVFGIVAYLKTPRLRGLLAVYFAVSSVGAMIIVNTVVLTRGILGGTELLTTSFLACAGAGSMCAAFLIPRLIERVGERRLMLSGIVAAALAMLLGGVLMISDLASAFAFAILWLIAGAGTTFAQTPGGRLVQRSAGEGDRSAFFAANFALSHGGWLFAYGIVGWLGSLADLSVAFLASGGMAIGSVLVAVMLWPKEDRLEIKHSHPGFWHEHPHDHNDPHHVHVHEHAAETDKHRHRHFHPPVTHKHRFVIDSHHTKWPMESGDRV</sequence>
<name>A0ABN5NM73_9PROT</name>
<evidence type="ECO:0000313" key="9">
    <source>
        <dbReference type="Proteomes" id="UP000256971"/>
    </source>
</evidence>
<dbReference type="Proteomes" id="UP000256971">
    <property type="component" value="Chromosome"/>
</dbReference>
<keyword evidence="9" id="KW-1185">Reference proteome</keyword>
<dbReference type="RefSeq" id="WP_064789677.1">
    <property type="nucleotide sequence ID" value="NZ_CP031555.1"/>
</dbReference>
<feature type="transmembrane region" description="Helical" evidence="6">
    <location>
        <begin position="49"/>
        <end position="68"/>
    </location>
</feature>
<dbReference type="InterPro" id="IPR036259">
    <property type="entry name" value="MFS_trans_sf"/>
</dbReference>
<evidence type="ECO:0000256" key="1">
    <source>
        <dbReference type="ARBA" id="ARBA00004651"/>
    </source>
</evidence>
<feature type="transmembrane region" description="Helical" evidence="6">
    <location>
        <begin position="104"/>
        <end position="125"/>
    </location>
</feature>
<feature type="transmembrane region" description="Helical" evidence="6">
    <location>
        <begin position="80"/>
        <end position="98"/>
    </location>
</feature>